<keyword evidence="6" id="KW-1185">Reference proteome</keyword>
<dbReference type="InterPro" id="IPR036162">
    <property type="entry name" value="Resolvase-like_N_sf"/>
</dbReference>
<dbReference type="InterPro" id="IPR009057">
    <property type="entry name" value="Homeodomain-like_sf"/>
</dbReference>
<organism evidence="5 6">
    <name type="scientific">Methanococcoides vulcani</name>
    <dbReference type="NCBI Taxonomy" id="1353158"/>
    <lineage>
        <taxon>Archaea</taxon>
        <taxon>Methanobacteriati</taxon>
        <taxon>Methanobacteriota</taxon>
        <taxon>Stenosarchaea group</taxon>
        <taxon>Methanomicrobia</taxon>
        <taxon>Methanosarcinales</taxon>
        <taxon>Methanosarcinaceae</taxon>
        <taxon>Methanococcoides</taxon>
    </lineage>
</organism>
<dbReference type="SUPFAM" id="SSF53041">
    <property type="entry name" value="Resolvase-like"/>
    <property type="match status" value="1"/>
</dbReference>
<evidence type="ECO:0000256" key="2">
    <source>
        <dbReference type="ARBA" id="ARBA00023125"/>
    </source>
</evidence>
<evidence type="ECO:0000256" key="1">
    <source>
        <dbReference type="ARBA" id="ARBA00009913"/>
    </source>
</evidence>
<dbReference type="PANTHER" id="PTHR30461">
    <property type="entry name" value="DNA-INVERTASE FROM LAMBDOID PROPHAGE"/>
    <property type="match status" value="1"/>
</dbReference>
<reference evidence="6" key="1">
    <citation type="submission" date="2016-10" db="EMBL/GenBank/DDBJ databases">
        <authorList>
            <person name="Varghese N."/>
            <person name="Submissions S."/>
        </authorList>
    </citation>
    <scope>NUCLEOTIDE SEQUENCE [LARGE SCALE GENOMIC DNA]</scope>
    <source>
        <strain evidence="6">SLH 33</strain>
    </source>
</reference>
<feature type="domain" description="Resolvase/invertase-type recombinase catalytic" evidence="4">
    <location>
        <begin position="6"/>
        <end position="150"/>
    </location>
</feature>
<dbReference type="RefSeq" id="WP_091690017.1">
    <property type="nucleotide sequence ID" value="NZ_CAAGSJ010000002.1"/>
</dbReference>
<dbReference type="STRING" id="1353158.SAMN04488587_1526"/>
<dbReference type="InterPro" id="IPR006119">
    <property type="entry name" value="Resolv_N"/>
</dbReference>
<proteinExistence type="inferred from homology"/>
<dbReference type="SUPFAM" id="SSF46689">
    <property type="entry name" value="Homeodomain-like"/>
    <property type="match status" value="1"/>
</dbReference>
<evidence type="ECO:0000256" key="3">
    <source>
        <dbReference type="ARBA" id="ARBA00023172"/>
    </source>
</evidence>
<dbReference type="AlphaFoldDB" id="A0A1I0AA82"/>
<accession>A0A1I0AA82</accession>
<dbReference type="GO" id="GO:0000150">
    <property type="term" value="F:DNA strand exchange activity"/>
    <property type="evidence" value="ECO:0007669"/>
    <property type="project" value="InterPro"/>
</dbReference>
<dbReference type="EMBL" id="FOHQ01000004">
    <property type="protein sequence ID" value="SES91109.1"/>
    <property type="molecule type" value="Genomic_DNA"/>
</dbReference>
<evidence type="ECO:0000259" key="4">
    <source>
        <dbReference type="PROSITE" id="PS51736"/>
    </source>
</evidence>
<dbReference type="Proteomes" id="UP000243338">
    <property type="component" value="Unassembled WGS sequence"/>
</dbReference>
<dbReference type="Gene3D" id="3.40.50.1390">
    <property type="entry name" value="Resolvase, N-terminal catalytic domain"/>
    <property type="match status" value="1"/>
</dbReference>
<name>A0A1I0AA82_9EURY</name>
<protein>
    <submittedName>
        <fullName evidence="5">Site-specific DNA recombinase</fullName>
    </submittedName>
</protein>
<dbReference type="GO" id="GO:0003677">
    <property type="term" value="F:DNA binding"/>
    <property type="evidence" value="ECO:0007669"/>
    <property type="project" value="UniProtKB-KW"/>
</dbReference>
<keyword evidence="2" id="KW-0238">DNA-binding</keyword>
<dbReference type="CDD" id="cd03768">
    <property type="entry name" value="SR_ResInv"/>
    <property type="match status" value="1"/>
</dbReference>
<dbReference type="Pfam" id="PF13384">
    <property type="entry name" value="HTH_23"/>
    <property type="match status" value="1"/>
</dbReference>
<sequence length="210" mass="24480">MEELKNAVGYARTSTKDQNIDTQILQLKNKGMPAEHIFYDEGISGSIPAGKRPGFKQLLKCIESNDIDTIYLFEISRLGRTFIDTLNLIMDFEDKGIRIVSLSPSESWSTIEDSHYRRLLTSLFGWVAENEKRILQERIKVGIERYKKENDRWGRPTKEPDKKEVMKYRKKGLTWAEISRVMNIPASTLYKYRDIWEERGRVEKVKGVDG</sequence>
<evidence type="ECO:0000313" key="6">
    <source>
        <dbReference type="Proteomes" id="UP000243338"/>
    </source>
</evidence>
<dbReference type="Pfam" id="PF00239">
    <property type="entry name" value="Resolvase"/>
    <property type="match status" value="1"/>
</dbReference>
<keyword evidence="3" id="KW-0233">DNA recombination</keyword>
<gene>
    <name evidence="5" type="ORF">SAMN04488587_1526</name>
</gene>
<dbReference type="PROSITE" id="PS51736">
    <property type="entry name" value="RECOMBINASES_3"/>
    <property type="match status" value="1"/>
</dbReference>
<dbReference type="PANTHER" id="PTHR30461:SF2">
    <property type="entry name" value="SERINE RECOMBINASE PINE-RELATED"/>
    <property type="match status" value="1"/>
</dbReference>
<dbReference type="InterPro" id="IPR050639">
    <property type="entry name" value="SSR_resolvase"/>
</dbReference>
<dbReference type="OrthoDB" id="24728at2157"/>
<evidence type="ECO:0000313" key="5">
    <source>
        <dbReference type="EMBL" id="SES91109.1"/>
    </source>
</evidence>
<comment type="similarity">
    <text evidence="1">Belongs to the site-specific recombinase resolvase family.</text>
</comment>
<dbReference type="SMART" id="SM00857">
    <property type="entry name" value="Resolvase"/>
    <property type="match status" value="1"/>
</dbReference>